<evidence type="ECO:0000256" key="1">
    <source>
        <dbReference type="SAM" id="MobiDB-lite"/>
    </source>
</evidence>
<protein>
    <recommendedName>
        <fullName evidence="2">PDZ domain-containing protein</fullName>
    </recommendedName>
</protein>
<sequence length="193" mass="20527">MTDHYVSMAQIRASKKLQKSEELSFKKIETSFVEEEPYSEITFGEGGPSVDEEEGPSVDGDVPSSSGVSSNSGQSSQCNENAYVEYMPVTRKVVLHPGPRGLGISVVGGITTPEHGLIPVIITDIDPGGEVDKSQVVKVGDRIVSVNGASMEGKTHGDVVLAIKAAGASLIMEVTEGQQDIRDYISKELSDED</sequence>
<dbReference type="CDD" id="cd00136">
    <property type="entry name" value="PDZ_canonical"/>
    <property type="match status" value="1"/>
</dbReference>
<name>A0A914AYB4_PATMI</name>
<dbReference type="OrthoDB" id="9975356at2759"/>
<dbReference type="OMA" id="DIDPGGE"/>
<keyword evidence="4" id="KW-1185">Reference proteome</keyword>
<organism evidence="3 4">
    <name type="scientific">Patiria miniata</name>
    <name type="common">Bat star</name>
    <name type="synonym">Asterina miniata</name>
    <dbReference type="NCBI Taxonomy" id="46514"/>
    <lineage>
        <taxon>Eukaryota</taxon>
        <taxon>Metazoa</taxon>
        <taxon>Echinodermata</taxon>
        <taxon>Eleutherozoa</taxon>
        <taxon>Asterozoa</taxon>
        <taxon>Asteroidea</taxon>
        <taxon>Valvatacea</taxon>
        <taxon>Valvatida</taxon>
        <taxon>Asterinidae</taxon>
        <taxon>Patiria</taxon>
    </lineage>
</organism>
<evidence type="ECO:0000313" key="3">
    <source>
        <dbReference type="EnsemblMetazoa" id="XP_038068673.1"/>
    </source>
</evidence>
<accession>A0A914AYB4</accession>
<dbReference type="Proteomes" id="UP000887568">
    <property type="component" value="Unplaced"/>
</dbReference>
<dbReference type="Pfam" id="PF00595">
    <property type="entry name" value="PDZ"/>
    <property type="match status" value="1"/>
</dbReference>
<dbReference type="Gene3D" id="2.30.42.10">
    <property type="match status" value="1"/>
</dbReference>
<reference evidence="3" key="1">
    <citation type="submission" date="2022-11" db="UniProtKB">
        <authorList>
            <consortium name="EnsemblMetazoa"/>
        </authorList>
    </citation>
    <scope>IDENTIFICATION</scope>
</reference>
<dbReference type="InterPro" id="IPR001478">
    <property type="entry name" value="PDZ"/>
</dbReference>
<evidence type="ECO:0000259" key="2">
    <source>
        <dbReference type="PROSITE" id="PS50106"/>
    </source>
</evidence>
<dbReference type="EnsemblMetazoa" id="XM_038212745.1">
    <property type="protein sequence ID" value="XP_038068673.1"/>
    <property type="gene ID" value="LOC119738029"/>
</dbReference>
<feature type="compositionally biased region" description="Low complexity" evidence="1">
    <location>
        <begin position="57"/>
        <end position="77"/>
    </location>
</feature>
<dbReference type="SMART" id="SM00228">
    <property type="entry name" value="PDZ"/>
    <property type="match status" value="1"/>
</dbReference>
<dbReference type="InterPro" id="IPR036034">
    <property type="entry name" value="PDZ_sf"/>
</dbReference>
<feature type="region of interest" description="Disordered" evidence="1">
    <location>
        <begin position="36"/>
        <end position="77"/>
    </location>
</feature>
<dbReference type="PANTHER" id="PTHR19964:SF92">
    <property type="entry name" value="PATJ HOMOLOG"/>
    <property type="match status" value="1"/>
</dbReference>
<proteinExistence type="predicted"/>
<evidence type="ECO:0000313" key="4">
    <source>
        <dbReference type="Proteomes" id="UP000887568"/>
    </source>
</evidence>
<dbReference type="InterPro" id="IPR051342">
    <property type="entry name" value="PDZ_scaffold"/>
</dbReference>
<dbReference type="AlphaFoldDB" id="A0A914AYB4"/>
<feature type="region of interest" description="Disordered" evidence="1">
    <location>
        <begin position="1"/>
        <end position="22"/>
    </location>
</feature>
<feature type="domain" description="PDZ" evidence="2">
    <location>
        <begin position="92"/>
        <end position="178"/>
    </location>
</feature>
<dbReference type="PROSITE" id="PS50106">
    <property type="entry name" value="PDZ"/>
    <property type="match status" value="1"/>
</dbReference>
<dbReference type="GeneID" id="119738029"/>
<dbReference type="SUPFAM" id="SSF50156">
    <property type="entry name" value="PDZ domain-like"/>
    <property type="match status" value="1"/>
</dbReference>
<dbReference type="PANTHER" id="PTHR19964">
    <property type="entry name" value="MULTIPLE PDZ DOMAIN PROTEIN"/>
    <property type="match status" value="1"/>
</dbReference>
<dbReference type="RefSeq" id="XP_038068673.1">
    <property type="nucleotide sequence ID" value="XM_038212745.1"/>
</dbReference>